<dbReference type="Proteomes" id="UP000257144">
    <property type="component" value="Unassembled WGS sequence"/>
</dbReference>
<feature type="repeat" description="TPR" evidence="1">
    <location>
        <begin position="248"/>
        <end position="281"/>
    </location>
</feature>
<dbReference type="GO" id="GO:0003677">
    <property type="term" value="F:DNA binding"/>
    <property type="evidence" value="ECO:0007669"/>
    <property type="project" value="InterPro"/>
</dbReference>
<evidence type="ECO:0000259" key="2">
    <source>
        <dbReference type="PROSITE" id="PS50943"/>
    </source>
</evidence>
<keyword evidence="1" id="KW-0802">TPR repeat</keyword>
<dbReference type="InterPro" id="IPR001387">
    <property type="entry name" value="Cro/C1-type_HTH"/>
</dbReference>
<evidence type="ECO:0000256" key="1">
    <source>
        <dbReference type="PROSITE-ProRule" id="PRU00339"/>
    </source>
</evidence>
<dbReference type="SMART" id="SM00028">
    <property type="entry name" value="TPR"/>
    <property type="match status" value="2"/>
</dbReference>
<dbReference type="InterPro" id="IPR011990">
    <property type="entry name" value="TPR-like_helical_dom_sf"/>
</dbReference>
<dbReference type="SUPFAM" id="SSF48452">
    <property type="entry name" value="TPR-like"/>
    <property type="match status" value="1"/>
</dbReference>
<evidence type="ECO:0000313" key="4">
    <source>
        <dbReference type="Proteomes" id="UP000257144"/>
    </source>
</evidence>
<dbReference type="AlphaFoldDB" id="A0A3D8GQW9"/>
<feature type="domain" description="HTH cro/C1-type" evidence="2">
    <location>
        <begin position="1"/>
        <end position="45"/>
    </location>
</feature>
<dbReference type="InterPro" id="IPR019734">
    <property type="entry name" value="TPR_rpt"/>
</dbReference>
<dbReference type="PROSITE" id="PS50005">
    <property type="entry name" value="TPR"/>
    <property type="match status" value="1"/>
</dbReference>
<proteinExistence type="predicted"/>
<dbReference type="SUPFAM" id="SSF47413">
    <property type="entry name" value="lambda repressor-like DNA-binding domains"/>
    <property type="match status" value="1"/>
</dbReference>
<evidence type="ECO:0000313" key="3">
    <source>
        <dbReference type="EMBL" id="RDU36880.1"/>
    </source>
</evidence>
<gene>
    <name evidence="3" type="ORF">DRW41_09245</name>
</gene>
<dbReference type="CDD" id="cd00093">
    <property type="entry name" value="HTH_XRE"/>
    <property type="match status" value="1"/>
</dbReference>
<dbReference type="Gene3D" id="1.10.260.40">
    <property type="entry name" value="lambda repressor-like DNA-binding domains"/>
    <property type="match status" value="1"/>
</dbReference>
<organism evidence="3 4">
    <name type="scientific">Neobacillus piezotolerans</name>
    <dbReference type="NCBI Taxonomy" id="2259171"/>
    <lineage>
        <taxon>Bacteria</taxon>
        <taxon>Bacillati</taxon>
        <taxon>Bacillota</taxon>
        <taxon>Bacilli</taxon>
        <taxon>Bacillales</taxon>
        <taxon>Bacillaceae</taxon>
        <taxon>Neobacillus</taxon>
    </lineage>
</organism>
<comment type="caution">
    <text evidence="3">The sequence shown here is derived from an EMBL/GenBank/DDBJ whole genome shotgun (WGS) entry which is preliminary data.</text>
</comment>
<sequence length="391" mass="45540">MTQKELADGICSIPHLSKIEHNSKEGNKETIALLLERLGIEIEDVAGKDEEIKALLDEFDNQMTFQIKSEAERVYSMLLELGSLIPFSSHIYTYELYKYRYMLFKGNDGEAEAQHELLRKHLKNFSRQERNLFDYFTSIHLMRQAKYHEADAILEKLDAEQAGGINIGEFLYHRAFAKGYTLQAGYAIHFGKKALQNFMEHHNFRRILHTLMLLGINYTHSNIYEEASSCFEHLIRNAELLNEKELLPYVYHNMGLLQKKMQNTELAIHYFEKSLSLQLEKEFNYLVTLNTLGETRFMAGDTSGAKKCFAEVSQLADRLESKKYLLLSTFYLMLEAEDPASFEYLESKVIPLLEEGKEHKDDLAHFYKLLAAYFTREGKFEQAVHYLNKMT</sequence>
<reference evidence="3 4" key="1">
    <citation type="submission" date="2018-07" db="EMBL/GenBank/DDBJ databases">
        <title>Bacillus sp. YLB-04 draft genome sequence.</title>
        <authorList>
            <person name="Yu L."/>
            <person name="Tang X."/>
        </authorList>
    </citation>
    <scope>NUCLEOTIDE SEQUENCE [LARGE SCALE GENOMIC DNA]</scope>
    <source>
        <strain evidence="3 4">YLB-04</strain>
    </source>
</reference>
<dbReference type="Gene3D" id="1.25.40.10">
    <property type="entry name" value="Tetratricopeptide repeat domain"/>
    <property type="match status" value="1"/>
</dbReference>
<accession>A0A3D8GQW9</accession>
<dbReference type="OrthoDB" id="252257at2"/>
<dbReference type="InterPro" id="IPR010982">
    <property type="entry name" value="Lambda_DNA-bd_dom_sf"/>
</dbReference>
<dbReference type="Gene3D" id="1.25.40.1000">
    <property type="match status" value="1"/>
</dbReference>
<name>A0A3D8GQW9_9BACI</name>
<dbReference type="Pfam" id="PF13181">
    <property type="entry name" value="TPR_8"/>
    <property type="match status" value="1"/>
</dbReference>
<keyword evidence="4" id="KW-1185">Reference proteome</keyword>
<dbReference type="EMBL" id="QNQT01000003">
    <property type="protein sequence ID" value="RDU36880.1"/>
    <property type="molecule type" value="Genomic_DNA"/>
</dbReference>
<protein>
    <submittedName>
        <fullName evidence="3">Transcriptional regulator</fullName>
    </submittedName>
</protein>
<dbReference type="PROSITE" id="PS50943">
    <property type="entry name" value="HTH_CROC1"/>
    <property type="match status" value="1"/>
</dbReference>